<reference evidence="5 6" key="1">
    <citation type="submission" date="2024-10" db="EMBL/GenBank/DDBJ databases">
        <title>The Natural Products Discovery Center: Release of the First 8490 Sequenced Strains for Exploring Actinobacteria Biosynthetic Diversity.</title>
        <authorList>
            <person name="Kalkreuter E."/>
            <person name="Kautsar S.A."/>
            <person name="Yang D."/>
            <person name="Bader C.D."/>
            <person name="Teijaro C.N."/>
            <person name="Fluegel L."/>
            <person name="Davis C.M."/>
            <person name="Simpson J.R."/>
            <person name="Lauterbach L."/>
            <person name="Steele A.D."/>
            <person name="Gui C."/>
            <person name="Meng S."/>
            <person name="Li G."/>
            <person name="Viehrig K."/>
            <person name="Ye F."/>
            <person name="Su P."/>
            <person name="Kiefer A.F."/>
            <person name="Nichols A."/>
            <person name="Cepeda A.J."/>
            <person name="Yan W."/>
            <person name="Fan B."/>
            <person name="Jiang Y."/>
            <person name="Adhikari A."/>
            <person name="Zheng C.-J."/>
            <person name="Schuster L."/>
            <person name="Cowan T.M."/>
            <person name="Smanski M.J."/>
            <person name="Chevrette M.G."/>
            <person name="De Carvalho L.P.S."/>
            <person name="Shen B."/>
        </authorList>
    </citation>
    <scope>NUCLEOTIDE SEQUENCE [LARGE SCALE GENOMIC DNA]</scope>
    <source>
        <strain evidence="5 6">NPDC019481</strain>
    </source>
</reference>
<dbReference type="InterPro" id="IPR002734">
    <property type="entry name" value="RibDG_C"/>
</dbReference>
<keyword evidence="2" id="KW-0521">NADP</keyword>
<dbReference type="PANTHER" id="PTHR38011">
    <property type="entry name" value="DIHYDROFOLATE REDUCTASE FAMILY PROTEIN (AFU_ORTHOLOGUE AFUA_8G06820)"/>
    <property type="match status" value="1"/>
</dbReference>
<dbReference type="Gene3D" id="3.40.430.10">
    <property type="entry name" value="Dihydrofolate Reductase, subunit A"/>
    <property type="match status" value="1"/>
</dbReference>
<evidence type="ECO:0000256" key="2">
    <source>
        <dbReference type="ARBA" id="ARBA00022857"/>
    </source>
</evidence>
<feature type="domain" description="Bacterial bifunctional deaminase-reductase C-terminal" evidence="4">
    <location>
        <begin position="5"/>
        <end position="218"/>
    </location>
</feature>
<evidence type="ECO:0000313" key="5">
    <source>
        <dbReference type="EMBL" id="MFI2485537.1"/>
    </source>
</evidence>
<gene>
    <name evidence="5" type="ORF">ACH47X_01440</name>
</gene>
<protein>
    <submittedName>
        <fullName evidence="5">RibD family protein</fullName>
    </submittedName>
</protein>
<comment type="pathway">
    <text evidence="1">Cofactor biosynthesis; riboflavin biosynthesis.</text>
</comment>
<dbReference type="RefSeq" id="WP_397400710.1">
    <property type="nucleotide sequence ID" value="NZ_JBIRYI010000001.1"/>
</dbReference>
<evidence type="ECO:0000313" key="6">
    <source>
        <dbReference type="Proteomes" id="UP001611580"/>
    </source>
</evidence>
<dbReference type="PANTHER" id="PTHR38011:SF7">
    <property type="entry name" value="2,5-DIAMINO-6-RIBOSYLAMINO-4(3H)-PYRIMIDINONE 5'-PHOSPHATE REDUCTASE"/>
    <property type="match status" value="1"/>
</dbReference>
<dbReference type="EMBL" id="JBIRYI010000001">
    <property type="protein sequence ID" value="MFI2485537.1"/>
    <property type="molecule type" value="Genomic_DNA"/>
</dbReference>
<dbReference type="SUPFAM" id="SSF53597">
    <property type="entry name" value="Dihydrofolate reductase-like"/>
    <property type="match status" value="1"/>
</dbReference>
<evidence type="ECO:0000256" key="1">
    <source>
        <dbReference type="ARBA" id="ARBA00005104"/>
    </source>
</evidence>
<dbReference type="Proteomes" id="UP001611580">
    <property type="component" value="Unassembled WGS sequence"/>
</dbReference>
<evidence type="ECO:0000259" key="4">
    <source>
        <dbReference type="Pfam" id="PF01872"/>
    </source>
</evidence>
<keyword evidence="3" id="KW-0560">Oxidoreductase</keyword>
<organism evidence="5 6">
    <name type="scientific">Promicromonospora kroppenstedtii</name>
    <dbReference type="NCBI Taxonomy" id="440482"/>
    <lineage>
        <taxon>Bacteria</taxon>
        <taxon>Bacillati</taxon>
        <taxon>Actinomycetota</taxon>
        <taxon>Actinomycetes</taxon>
        <taxon>Micrococcales</taxon>
        <taxon>Promicromonosporaceae</taxon>
        <taxon>Promicromonospora</taxon>
    </lineage>
</organism>
<accession>A0ABW7XDH6</accession>
<dbReference type="InterPro" id="IPR024072">
    <property type="entry name" value="DHFR-like_dom_sf"/>
</dbReference>
<keyword evidence="6" id="KW-1185">Reference proteome</keyword>
<dbReference type="Pfam" id="PF01872">
    <property type="entry name" value="RibD_C"/>
    <property type="match status" value="1"/>
</dbReference>
<proteinExistence type="predicted"/>
<evidence type="ECO:0000256" key="3">
    <source>
        <dbReference type="ARBA" id="ARBA00023002"/>
    </source>
</evidence>
<dbReference type="InterPro" id="IPR050765">
    <property type="entry name" value="Riboflavin_Biosynth_HTPR"/>
</dbReference>
<sequence length="225" mass="24187">MTSRPYVVLSVAASLDGYIDDATPERLLLSNDEDFDRVDSVRADVDAILVGASTIRADNPRLMVRSEERRAKRLADGRPETPVKVTVTASGDIDPEAKFFATGDIDKIVYTTAAAAPALSDRMGPAASVVELGDSVDPAGVLTDLAARGVERLMVEGGGTIHTMFLSAGLVDELHVVFAPFFVGDESAPRFVNPSGFPQDSKHRMALVETRAIGDCVLLRYIPRR</sequence>
<comment type="caution">
    <text evidence="5">The sequence shown here is derived from an EMBL/GenBank/DDBJ whole genome shotgun (WGS) entry which is preliminary data.</text>
</comment>
<name>A0ABW7XDH6_9MICO</name>